<dbReference type="EMBL" id="FJNB01000015">
    <property type="protein sequence ID" value="CZR03866.1"/>
    <property type="molecule type" value="Genomic_DNA"/>
</dbReference>
<evidence type="ECO:0000313" key="7">
    <source>
        <dbReference type="Proteomes" id="UP000076878"/>
    </source>
</evidence>
<reference evidence="6 8" key="2">
    <citation type="submission" date="2016-10" db="EMBL/GenBank/DDBJ databases">
        <authorList>
            <person name="Varghese N."/>
            <person name="Submissions S."/>
        </authorList>
    </citation>
    <scope>NUCLEOTIDE SEQUENCE [LARGE SCALE GENOMIC DNA]</scope>
    <source>
        <strain evidence="6 8">DSM 22150</strain>
    </source>
</reference>
<dbReference type="RefSeq" id="WP_162268631.1">
    <property type="nucleotide sequence ID" value="NZ_FJNB01000015.1"/>
</dbReference>
<dbReference type="Proteomes" id="UP000199280">
    <property type="component" value="Unassembled WGS sequence"/>
</dbReference>
<dbReference type="STRING" id="640938.TR210_2055"/>
<dbReference type="PANTHER" id="PTHR22911:SF79">
    <property type="entry name" value="MOBA-LIKE NTP TRANSFERASE DOMAIN-CONTAINING PROTEIN"/>
    <property type="match status" value="1"/>
</dbReference>
<keyword evidence="8" id="KW-1185">Reference proteome</keyword>
<evidence type="ECO:0000313" key="6">
    <source>
        <dbReference type="EMBL" id="SEJ41329.1"/>
    </source>
</evidence>
<feature type="transmembrane region" description="Helical" evidence="3">
    <location>
        <begin position="250"/>
        <end position="268"/>
    </location>
</feature>
<evidence type="ECO:0000256" key="1">
    <source>
        <dbReference type="ARBA" id="ARBA00004127"/>
    </source>
</evidence>
<dbReference type="InterPro" id="IPR000620">
    <property type="entry name" value="EamA_dom"/>
</dbReference>
<evidence type="ECO:0000313" key="8">
    <source>
        <dbReference type="Proteomes" id="UP000199280"/>
    </source>
</evidence>
<feature type="transmembrane region" description="Helical" evidence="3">
    <location>
        <begin position="159"/>
        <end position="175"/>
    </location>
</feature>
<feature type="transmembrane region" description="Helical" evidence="3">
    <location>
        <begin position="187"/>
        <end position="205"/>
    </location>
</feature>
<protein>
    <submittedName>
        <fullName evidence="6">Threonine/homoserine efflux transporter RhtA</fullName>
    </submittedName>
</protein>
<dbReference type="GO" id="GO:0016020">
    <property type="term" value="C:membrane"/>
    <property type="evidence" value="ECO:0007669"/>
    <property type="project" value="InterPro"/>
</dbReference>
<evidence type="ECO:0000259" key="4">
    <source>
        <dbReference type="Pfam" id="PF00892"/>
    </source>
</evidence>
<evidence type="ECO:0000313" key="5">
    <source>
        <dbReference type="EMBL" id="CZR03866.1"/>
    </source>
</evidence>
<dbReference type="InterPro" id="IPR037185">
    <property type="entry name" value="EmrE-like"/>
</dbReference>
<feature type="transmembrane region" description="Helical" evidence="3">
    <location>
        <begin position="100"/>
        <end position="119"/>
    </location>
</feature>
<evidence type="ECO:0000256" key="3">
    <source>
        <dbReference type="SAM" id="Phobius"/>
    </source>
</evidence>
<feature type="transmembrane region" description="Helical" evidence="3">
    <location>
        <begin position="38"/>
        <end position="56"/>
    </location>
</feature>
<name>A0A143Z5F1_9LACT</name>
<sequence>MSQYKSGVLFTVVGALLWGISGTSGQFLLQQRGLTSSWLVAVRMLMAGLILLVLCYKKEKGAVFRVWREKRDRRDLFLFAAFGLSFCQYTYFATISHSNAGTATVLQFLAPVLIMVYLSVKNRKLPRPAEMAAIVFAVAGIFLLATHGRLDSLAISQKALMYGLLSAVSVVIYNLQPARLIKTYGTLLALGWGMLLGGVLLSLVYRPWRIIGTWDAAAFAALLVIILLGTVISFSLYLEGVHRIGATVGSMLSSAEPLSATFLSVFWLGTSLHWTDLLGIALILSTVFLLTLKSKPVHASEAIHTEPNS</sequence>
<comment type="similarity">
    <text evidence="2">Belongs to the EamA transporter family.</text>
</comment>
<dbReference type="EMBL" id="FNYT01000013">
    <property type="protein sequence ID" value="SEJ41329.1"/>
    <property type="molecule type" value="Genomic_DNA"/>
</dbReference>
<reference evidence="5 7" key="1">
    <citation type="submission" date="2016-02" db="EMBL/GenBank/DDBJ databases">
        <authorList>
            <person name="Wen L."/>
            <person name="He K."/>
            <person name="Yang H."/>
        </authorList>
    </citation>
    <scope>NUCLEOTIDE SEQUENCE [LARGE SCALE GENOMIC DNA]</scope>
    <source>
        <strain evidence="5">Trichococcus_R210</strain>
    </source>
</reference>
<dbReference type="AlphaFoldDB" id="A0A143Z5F1"/>
<feature type="transmembrane region" description="Helical" evidence="3">
    <location>
        <begin position="131"/>
        <end position="147"/>
    </location>
</feature>
<feature type="domain" description="EamA" evidence="4">
    <location>
        <begin position="158"/>
        <end position="291"/>
    </location>
</feature>
<feature type="domain" description="EamA" evidence="4">
    <location>
        <begin position="6"/>
        <end position="145"/>
    </location>
</feature>
<dbReference type="PANTHER" id="PTHR22911">
    <property type="entry name" value="ACYL-MALONYL CONDENSING ENZYME-RELATED"/>
    <property type="match status" value="1"/>
</dbReference>
<feature type="transmembrane region" description="Helical" evidence="3">
    <location>
        <begin position="274"/>
        <end position="292"/>
    </location>
</feature>
<keyword evidence="3" id="KW-0812">Transmembrane</keyword>
<keyword evidence="3" id="KW-1133">Transmembrane helix</keyword>
<comment type="subcellular location">
    <subcellularLocation>
        <location evidence="1">Endomembrane system</location>
        <topology evidence="1">Multi-pass membrane protein</topology>
    </subcellularLocation>
</comment>
<dbReference type="SUPFAM" id="SSF103481">
    <property type="entry name" value="Multidrug resistance efflux transporter EmrE"/>
    <property type="match status" value="2"/>
</dbReference>
<feature type="transmembrane region" description="Helical" evidence="3">
    <location>
        <begin position="76"/>
        <end position="94"/>
    </location>
</feature>
<proteinExistence type="inferred from homology"/>
<accession>A0A143Z5F1</accession>
<evidence type="ECO:0000256" key="2">
    <source>
        <dbReference type="ARBA" id="ARBA00007362"/>
    </source>
</evidence>
<dbReference type="Proteomes" id="UP000076878">
    <property type="component" value="Unassembled WGS sequence"/>
</dbReference>
<organism evidence="5 7">
    <name type="scientific">Trichococcus ilyis</name>
    <dbReference type="NCBI Taxonomy" id="640938"/>
    <lineage>
        <taxon>Bacteria</taxon>
        <taxon>Bacillati</taxon>
        <taxon>Bacillota</taxon>
        <taxon>Bacilli</taxon>
        <taxon>Lactobacillales</taxon>
        <taxon>Carnobacteriaceae</taxon>
        <taxon>Trichococcus</taxon>
    </lineage>
</organism>
<dbReference type="Pfam" id="PF00892">
    <property type="entry name" value="EamA"/>
    <property type="match status" value="2"/>
</dbReference>
<feature type="transmembrane region" description="Helical" evidence="3">
    <location>
        <begin position="217"/>
        <end position="238"/>
    </location>
</feature>
<gene>
    <name evidence="6" type="ORF">SAMN05216375_11311</name>
    <name evidence="5" type="ORF">TR210_2055</name>
</gene>
<keyword evidence="3" id="KW-0472">Membrane</keyword>